<dbReference type="GO" id="GO:0005524">
    <property type="term" value="F:ATP binding"/>
    <property type="evidence" value="ECO:0007669"/>
    <property type="project" value="UniProtKB-UniRule"/>
</dbReference>
<evidence type="ECO:0000256" key="1">
    <source>
        <dbReference type="ARBA" id="ARBA00022598"/>
    </source>
</evidence>
<dbReference type="Gene3D" id="3.30.470.20">
    <property type="entry name" value="ATP-grasp fold, B domain"/>
    <property type="match status" value="1"/>
</dbReference>
<dbReference type="SUPFAM" id="SSF56059">
    <property type="entry name" value="Glutathione synthetase ATP-binding domain-like"/>
    <property type="match status" value="1"/>
</dbReference>
<dbReference type="PANTHER" id="PTHR43585">
    <property type="entry name" value="FUMIPYRROLE BIOSYNTHESIS PROTEIN C"/>
    <property type="match status" value="1"/>
</dbReference>
<keyword evidence="7" id="KW-1185">Reference proteome</keyword>
<keyword evidence="1" id="KW-0436">Ligase</keyword>
<dbReference type="InterPro" id="IPR005479">
    <property type="entry name" value="CPAse_ATP-bd"/>
</dbReference>
<protein>
    <submittedName>
        <fullName evidence="6">ATP-grasp domain-containing protein</fullName>
    </submittedName>
</protein>
<dbReference type="InterPro" id="IPR011226">
    <property type="entry name" value="ATP-grasp_fam"/>
</dbReference>
<evidence type="ECO:0000313" key="6">
    <source>
        <dbReference type="EMBL" id="SFM73841.1"/>
    </source>
</evidence>
<organism evidence="6 7">
    <name type="scientific">Rugamonas rubra</name>
    <dbReference type="NCBI Taxonomy" id="758825"/>
    <lineage>
        <taxon>Bacteria</taxon>
        <taxon>Pseudomonadati</taxon>
        <taxon>Pseudomonadota</taxon>
        <taxon>Betaproteobacteria</taxon>
        <taxon>Burkholderiales</taxon>
        <taxon>Oxalobacteraceae</taxon>
        <taxon>Telluria group</taxon>
        <taxon>Rugamonas</taxon>
    </lineage>
</organism>
<dbReference type="STRING" id="758825.SAMN02982985_05135"/>
<dbReference type="PIRSF" id="PIRSF029120">
    <property type="entry name" value="UCP029120"/>
    <property type="match status" value="1"/>
</dbReference>
<dbReference type="Pfam" id="PF15632">
    <property type="entry name" value="ATPgrasp_Ter"/>
    <property type="match status" value="1"/>
</dbReference>
<evidence type="ECO:0000256" key="2">
    <source>
        <dbReference type="ARBA" id="ARBA00022741"/>
    </source>
</evidence>
<keyword evidence="2 4" id="KW-0547">Nucleotide-binding</keyword>
<dbReference type="Proteomes" id="UP000199470">
    <property type="component" value="Unassembled WGS sequence"/>
</dbReference>
<dbReference type="AlphaFoldDB" id="A0A1I4TB45"/>
<accession>A0A1I4TB45</accession>
<reference evidence="6 7" key="1">
    <citation type="submission" date="2016-10" db="EMBL/GenBank/DDBJ databases">
        <authorList>
            <person name="de Groot N.N."/>
        </authorList>
    </citation>
    <scope>NUCLEOTIDE SEQUENCE [LARGE SCALE GENOMIC DNA]</scope>
    <source>
        <strain evidence="6 7">ATCC 43154</strain>
    </source>
</reference>
<dbReference type="PANTHER" id="PTHR43585:SF2">
    <property type="entry name" value="ATP-GRASP ENZYME FSQD"/>
    <property type="match status" value="1"/>
</dbReference>
<keyword evidence="3 4" id="KW-0067">ATP-binding</keyword>
<dbReference type="OrthoDB" id="9803907at2"/>
<dbReference type="EMBL" id="FOTW01000030">
    <property type="protein sequence ID" value="SFM73841.1"/>
    <property type="molecule type" value="Genomic_DNA"/>
</dbReference>
<gene>
    <name evidence="6" type="ORF">SAMN02982985_05135</name>
</gene>
<evidence type="ECO:0000256" key="3">
    <source>
        <dbReference type="ARBA" id="ARBA00022840"/>
    </source>
</evidence>
<dbReference type="InterPro" id="IPR052032">
    <property type="entry name" value="ATP-dep_AA_Ligase"/>
</dbReference>
<dbReference type="GO" id="GO:0016874">
    <property type="term" value="F:ligase activity"/>
    <property type="evidence" value="ECO:0007669"/>
    <property type="project" value="UniProtKB-KW"/>
</dbReference>
<evidence type="ECO:0000256" key="4">
    <source>
        <dbReference type="PROSITE-ProRule" id="PRU00409"/>
    </source>
</evidence>
<dbReference type="InterPro" id="IPR011761">
    <property type="entry name" value="ATP-grasp"/>
</dbReference>
<evidence type="ECO:0000259" key="5">
    <source>
        <dbReference type="PROSITE" id="PS50975"/>
    </source>
</evidence>
<dbReference type="PROSITE" id="PS00867">
    <property type="entry name" value="CPSASE_2"/>
    <property type="match status" value="1"/>
</dbReference>
<evidence type="ECO:0000313" key="7">
    <source>
        <dbReference type="Proteomes" id="UP000199470"/>
    </source>
</evidence>
<dbReference type="GO" id="GO:0046872">
    <property type="term" value="F:metal ion binding"/>
    <property type="evidence" value="ECO:0007669"/>
    <property type="project" value="InterPro"/>
</dbReference>
<name>A0A1I4TB45_9BURK</name>
<feature type="domain" description="ATP-grasp" evidence="5">
    <location>
        <begin position="118"/>
        <end position="315"/>
    </location>
</feature>
<proteinExistence type="predicted"/>
<dbReference type="PROSITE" id="PS50975">
    <property type="entry name" value="ATP_GRASP"/>
    <property type="match status" value="1"/>
</dbReference>
<dbReference type="Gene3D" id="3.40.50.20">
    <property type="match status" value="1"/>
</dbReference>
<sequence>MQVWRVWLNSAFSSVATALKLIREGDLEGRFHTIYSHPHAHSAAAGAADAFHVEPSGLAAAEYVDWCLAFCREQRVDVFMPSKHAAVLSAARGRFLEQGTRLLSAALPAQLDLIDDKAAFYAAVELPQAPAPQFREFSDIAQFDAAHAELRARHDTLCVKPSRSVYGLGFAVLDEQRSSAALLLAGASYRIGLADLRRGLAELGQFRSMLLMEYLDGPEYSVDCVGDEGRLACMVARKKLPQPGHGQLIDMRPDIVAACAKLAADFGLNGMFNVQFREGRDGLRLLEINPRMSGGIGMACLAGPNLPYIALRGFVDGHAGLVPAAVRDGMRVGEQGCALELA</sequence>